<dbReference type="InterPro" id="IPR009057">
    <property type="entry name" value="Homeodomain-like_sf"/>
</dbReference>
<evidence type="ECO:0000256" key="3">
    <source>
        <dbReference type="ARBA" id="ARBA00023163"/>
    </source>
</evidence>
<dbReference type="GO" id="GO:0003700">
    <property type="term" value="F:DNA-binding transcription factor activity"/>
    <property type="evidence" value="ECO:0007669"/>
    <property type="project" value="TreeGrafter"/>
</dbReference>
<dbReference type="PRINTS" id="PR00455">
    <property type="entry name" value="HTHTETR"/>
</dbReference>
<proteinExistence type="predicted"/>
<dbReference type="AlphaFoldDB" id="A0A3G3K2V6"/>
<protein>
    <submittedName>
        <fullName evidence="6">TetR/AcrR family transcriptional regulator</fullName>
    </submittedName>
</protein>
<dbReference type="PROSITE" id="PS50977">
    <property type="entry name" value="HTH_TETR_2"/>
    <property type="match status" value="1"/>
</dbReference>
<accession>A0A3G3K2V6</accession>
<reference evidence="6 7" key="1">
    <citation type="submission" date="2018-10" db="EMBL/GenBank/DDBJ databases">
        <title>Genome Sequence of Cohnella sp.</title>
        <authorList>
            <person name="Srinivasan S."/>
            <person name="Kim M.K."/>
        </authorList>
    </citation>
    <scope>NUCLEOTIDE SEQUENCE [LARGE SCALE GENOMIC DNA]</scope>
    <source>
        <strain evidence="6 7">18JY8-7</strain>
    </source>
</reference>
<keyword evidence="3" id="KW-0804">Transcription</keyword>
<dbReference type="PANTHER" id="PTHR30055:SF234">
    <property type="entry name" value="HTH-TYPE TRANSCRIPTIONAL REGULATOR BETI"/>
    <property type="match status" value="1"/>
</dbReference>
<dbReference type="InterPro" id="IPR001647">
    <property type="entry name" value="HTH_TetR"/>
</dbReference>
<feature type="domain" description="HTH tetR-type" evidence="5">
    <location>
        <begin position="14"/>
        <end position="74"/>
    </location>
</feature>
<dbReference type="GO" id="GO:0000976">
    <property type="term" value="F:transcription cis-regulatory region binding"/>
    <property type="evidence" value="ECO:0007669"/>
    <property type="project" value="TreeGrafter"/>
</dbReference>
<keyword evidence="1" id="KW-0805">Transcription regulation</keyword>
<dbReference type="InterPro" id="IPR036271">
    <property type="entry name" value="Tet_transcr_reg_TetR-rel_C_sf"/>
</dbReference>
<keyword evidence="2 4" id="KW-0238">DNA-binding</keyword>
<keyword evidence="7" id="KW-1185">Reference proteome</keyword>
<dbReference type="Pfam" id="PF00440">
    <property type="entry name" value="TetR_N"/>
    <property type="match status" value="1"/>
</dbReference>
<evidence type="ECO:0000259" key="5">
    <source>
        <dbReference type="PROSITE" id="PS50977"/>
    </source>
</evidence>
<dbReference type="InterPro" id="IPR050109">
    <property type="entry name" value="HTH-type_TetR-like_transc_reg"/>
</dbReference>
<sequence length="205" mass="23447">MPHEETDAKDQRDAEYRRRILEAARALVDRNGIDSVNMYQIAQEAGIGQGTLYRRYEHAGEIYSDMLRESVEHFLQELESWHAPSASAASALERLDDAIGRLIHYIDDNVVFLSTINCLYAGKKTFLPHKRPITQRLQGIFQDLLNDAVRQGETGELDVTLTANFLLAALSPEQYLHHRESLGYDKDMYLAGIRRLFIEGLRKRG</sequence>
<evidence type="ECO:0000313" key="6">
    <source>
        <dbReference type="EMBL" id="AYQ74854.1"/>
    </source>
</evidence>
<evidence type="ECO:0000256" key="4">
    <source>
        <dbReference type="PROSITE-ProRule" id="PRU00335"/>
    </source>
</evidence>
<dbReference type="SUPFAM" id="SSF46689">
    <property type="entry name" value="Homeodomain-like"/>
    <property type="match status" value="1"/>
</dbReference>
<dbReference type="Proteomes" id="UP000269097">
    <property type="component" value="Chromosome"/>
</dbReference>
<evidence type="ECO:0000256" key="2">
    <source>
        <dbReference type="ARBA" id="ARBA00023125"/>
    </source>
</evidence>
<dbReference type="Gene3D" id="1.10.10.60">
    <property type="entry name" value="Homeodomain-like"/>
    <property type="match status" value="1"/>
</dbReference>
<dbReference type="SUPFAM" id="SSF48498">
    <property type="entry name" value="Tetracyclin repressor-like, C-terminal domain"/>
    <property type="match status" value="1"/>
</dbReference>
<name>A0A3G3K2V6_9BACL</name>
<dbReference type="RefSeq" id="WP_123042934.1">
    <property type="nucleotide sequence ID" value="NZ_CP033433.1"/>
</dbReference>
<dbReference type="Gene3D" id="1.10.357.10">
    <property type="entry name" value="Tetracycline Repressor, domain 2"/>
    <property type="match status" value="1"/>
</dbReference>
<feature type="DNA-binding region" description="H-T-H motif" evidence="4">
    <location>
        <begin position="37"/>
        <end position="56"/>
    </location>
</feature>
<gene>
    <name evidence="6" type="ORF">EAV92_21250</name>
</gene>
<dbReference type="PANTHER" id="PTHR30055">
    <property type="entry name" value="HTH-TYPE TRANSCRIPTIONAL REGULATOR RUTR"/>
    <property type="match status" value="1"/>
</dbReference>
<evidence type="ECO:0000313" key="7">
    <source>
        <dbReference type="Proteomes" id="UP000269097"/>
    </source>
</evidence>
<dbReference type="EMBL" id="CP033433">
    <property type="protein sequence ID" value="AYQ74854.1"/>
    <property type="molecule type" value="Genomic_DNA"/>
</dbReference>
<organism evidence="6 7">
    <name type="scientific">Cohnella candidum</name>
    <dbReference type="NCBI Taxonomy" id="2674991"/>
    <lineage>
        <taxon>Bacteria</taxon>
        <taxon>Bacillati</taxon>
        <taxon>Bacillota</taxon>
        <taxon>Bacilli</taxon>
        <taxon>Bacillales</taxon>
        <taxon>Paenibacillaceae</taxon>
        <taxon>Cohnella</taxon>
    </lineage>
</organism>
<dbReference type="KEGG" id="coh:EAV92_21250"/>
<evidence type="ECO:0000256" key="1">
    <source>
        <dbReference type="ARBA" id="ARBA00023015"/>
    </source>
</evidence>